<evidence type="ECO:0000313" key="12">
    <source>
        <dbReference type="EMBL" id="THG99229.1"/>
    </source>
</evidence>
<evidence type="ECO:0000256" key="7">
    <source>
        <dbReference type="ARBA" id="ARBA00023004"/>
    </source>
</evidence>
<dbReference type="PRINTS" id="PR00463">
    <property type="entry name" value="EP450I"/>
</dbReference>
<keyword evidence="8" id="KW-0503">Monooxygenase</keyword>
<dbReference type="OrthoDB" id="1470350at2759"/>
<evidence type="ECO:0000313" key="13">
    <source>
        <dbReference type="Proteomes" id="UP000308199"/>
    </source>
</evidence>
<reference evidence="12 13" key="1">
    <citation type="submission" date="2019-02" db="EMBL/GenBank/DDBJ databases">
        <title>Genome sequencing of the rare red list fungi Phellinidium pouzarii.</title>
        <authorList>
            <person name="Buettner E."/>
            <person name="Kellner H."/>
        </authorList>
    </citation>
    <scope>NUCLEOTIDE SEQUENCE [LARGE SCALE GENOMIC DNA]</scope>
    <source>
        <strain evidence="12 13">DSM 108285</strain>
    </source>
</reference>
<dbReference type="CDD" id="cd11069">
    <property type="entry name" value="CYP_FUM15-like"/>
    <property type="match status" value="1"/>
</dbReference>
<evidence type="ECO:0000256" key="11">
    <source>
        <dbReference type="SAM" id="Phobius"/>
    </source>
</evidence>
<dbReference type="AlphaFoldDB" id="A0A4S4KQV4"/>
<dbReference type="PRINTS" id="PR00385">
    <property type="entry name" value="P450"/>
</dbReference>
<evidence type="ECO:0000256" key="2">
    <source>
        <dbReference type="ARBA" id="ARBA00005179"/>
    </source>
</evidence>
<comment type="similarity">
    <text evidence="3">Belongs to the cytochrome P450 family.</text>
</comment>
<keyword evidence="11" id="KW-1133">Transmembrane helix</keyword>
<name>A0A4S4KQV4_9AGAM</name>
<evidence type="ECO:0000256" key="10">
    <source>
        <dbReference type="SAM" id="MobiDB-lite"/>
    </source>
</evidence>
<evidence type="ECO:0000256" key="4">
    <source>
        <dbReference type="ARBA" id="ARBA00022617"/>
    </source>
</evidence>
<keyword evidence="7 9" id="KW-0408">Iron</keyword>
<evidence type="ECO:0000256" key="3">
    <source>
        <dbReference type="ARBA" id="ARBA00010617"/>
    </source>
</evidence>
<dbReference type="InterPro" id="IPR036396">
    <property type="entry name" value="Cyt_P450_sf"/>
</dbReference>
<dbReference type="GO" id="GO:0016705">
    <property type="term" value="F:oxidoreductase activity, acting on paired donors, with incorporation or reduction of molecular oxygen"/>
    <property type="evidence" value="ECO:0007669"/>
    <property type="project" value="InterPro"/>
</dbReference>
<comment type="caution">
    <text evidence="12">The sequence shown here is derived from an EMBL/GenBank/DDBJ whole genome shotgun (WGS) entry which is preliminary data.</text>
</comment>
<sequence>MPVSGNGNGNGNGFVLGVTIPCPSTNTTLLILLPLLLLLVLCSASGLIKLLIRQRLSPLRRLRGPPAPSFFMGNLAALHDQENTHLVAAWEAAHGSAFTYQGLFGGARLMITDLRAIAHVLANAYEYPKPDFVRDSLASMVAGHDGLLTTEGEQHRRQRKIIAPAFSVASIKAVMPIFWDKASELRDIWLRIVDDDDDDVAPSHLHIKQAGTPIDALAWLGRATLDVIGLAGFGYTFNSLTDESNELALAFASVFSTARKFRVMTILQAWFPILRSFRKENETEAHTRATIRKIGLELIAERKEAVLAELELTGAKTDFRELGKDLLSVLIRSNLSTSPEQQMSTQEILCQISTFMAAGHETTASALVWILYALTKHPDVQARLRAELTALARASAGLDEALLRSEYLEWVVREALRVYAPVSSTMRVCEARTGWDEIPLTGSYTDRHGRVRNTVAVRRGDIISVPIAAVNRRKDIWGEDALEFRPERWANLPTSINAIPGLWSNILTFLNGNASNGNRACIGYKFALTEIKVFLYVLLRDLDFSIDPALVIERKVNVVTRPCVKSEPERGNQMPLLVRRVPQQQGPAPVFPSYADQPQTQTQ</sequence>
<dbReference type="Proteomes" id="UP000308199">
    <property type="component" value="Unassembled WGS sequence"/>
</dbReference>
<proteinExistence type="inferred from homology"/>
<comment type="cofactor">
    <cofactor evidence="1 9">
        <name>heme</name>
        <dbReference type="ChEBI" id="CHEBI:30413"/>
    </cofactor>
</comment>
<feature type="non-terminal residue" evidence="12">
    <location>
        <position position="603"/>
    </location>
</feature>
<keyword evidence="4 9" id="KW-0349">Heme</keyword>
<evidence type="ECO:0000256" key="5">
    <source>
        <dbReference type="ARBA" id="ARBA00022723"/>
    </source>
</evidence>
<dbReference type="PANTHER" id="PTHR24305:SF166">
    <property type="entry name" value="CYTOCHROME P450 12A4, MITOCHONDRIAL-RELATED"/>
    <property type="match status" value="1"/>
</dbReference>
<evidence type="ECO:0000256" key="1">
    <source>
        <dbReference type="ARBA" id="ARBA00001971"/>
    </source>
</evidence>
<comment type="pathway">
    <text evidence="2">Secondary metabolite biosynthesis.</text>
</comment>
<dbReference type="InterPro" id="IPR002401">
    <property type="entry name" value="Cyt_P450_E_grp-I"/>
</dbReference>
<keyword evidence="6" id="KW-0560">Oxidoreductase</keyword>
<feature type="region of interest" description="Disordered" evidence="10">
    <location>
        <begin position="584"/>
        <end position="603"/>
    </location>
</feature>
<feature type="binding site" description="axial binding residue" evidence="9">
    <location>
        <position position="521"/>
    </location>
    <ligand>
        <name>heme</name>
        <dbReference type="ChEBI" id="CHEBI:30413"/>
    </ligand>
    <ligandPart>
        <name>Fe</name>
        <dbReference type="ChEBI" id="CHEBI:18248"/>
    </ligandPart>
</feature>
<keyword evidence="13" id="KW-1185">Reference proteome</keyword>
<dbReference type="Gene3D" id="1.10.630.10">
    <property type="entry name" value="Cytochrome P450"/>
    <property type="match status" value="1"/>
</dbReference>
<dbReference type="InterPro" id="IPR050121">
    <property type="entry name" value="Cytochrome_P450_monoxygenase"/>
</dbReference>
<protein>
    <recommendedName>
        <fullName evidence="14">Cytochrome P450</fullName>
    </recommendedName>
</protein>
<organism evidence="12 13">
    <name type="scientific">Phellinidium pouzarii</name>
    <dbReference type="NCBI Taxonomy" id="167371"/>
    <lineage>
        <taxon>Eukaryota</taxon>
        <taxon>Fungi</taxon>
        <taxon>Dikarya</taxon>
        <taxon>Basidiomycota</taxon>
        <taxon>Agaricomycotina</taxon>
        <taxon>Agaricomycetes</taxon>
        <taxon>Hymenochaetales</taxon>
        <taxon>Hymenochaetaceae</taxon>
        <taxon>Phellinidium</taxon>
    </lineage>
</organism>
<dbReference type="GO" id="GO:0004497">
    <property type="term" value="F:monooxygenase activity"/>
    <property type="evidence" value="ECO:0007669"/>
    <property type="project" value="UniProtKB-KW"/>
</dbReference>
<dbReference type="InterPro" id="IPR001128">
    <property type="entry name" value="Cyt_P450"/>
</dbReference>
<feature type="transmembrane region" description="Helical" evidence="11">
    <location>
        <begin position="161"/>
        <end position="179"/>
    </location>
</feature>
<gene>
    <name evidence="12" type="ORF">EW145_g7300</name>
</gene>
<dbReference type="GO" id="GO:0005506">
    <property type="term" value="F:iron ion binding"/>
    <property type="evidence" value="ECO:0007669"/>
    <property type="project" value="InterPro"/>
</dbReference>
<dbReference type="GO" id="GO:0020037">
    <property type="term" value="F:heme binding"/>
    <property type="evidence" value="ECO:0007669"/>
    <property type="project" value="InterPro"/>
</dbReference>
<keyword evidence="11" id="KW-0812">Transmembrane</keyword>
<evidence type="ECO:0000256" key="8">
    <source>
        <dbReference type="ARBA" id="ARBA00023033"/>
    </source>
</evidence>
<dbReference type="PANTHER" id="PTHR24305">
    <property type="entry name" value="CYTOCHROME P450"/>
    <property type="match status" value="1"/>
</dbReference>
<evidence type="ECO:0008006" key="14">
    <source>
        <dbReference type="Google" id="ProtNLM"/>
    </source>
</evidence>
<evidence type="ECO:0000256" key="6">
    <source>
        <dbReference type="ARBA" id="ARBA00023002"/>
    </source>
</evidence>
<dbReference type="SUPFAM" id="SSF48264">
    <property type="entry name" value="Cytochrome P450"/>
    <property type="match status" value="1"/>
</dbReference>
<evidence type="ECO:0000256" key="9">
    <source>
        <dbReference type="PIRSR" id="PIRSR602401-1"/>
    </source>
</evidence>
<keyword evidence="11" id="KW-0472">Membrane</keyword>
<dbReference type="Pfam" id="PF00067">
    <property type="entry name" value="p450"/>
    <property type="match status" value="1"/>
</dbReference>
<accession>A0A4S4KQV4</accession>
<dbReference type="EMBL" id="SGPK01000695">
    <property type="protein sequence ID" value="THG99229.1"/>
    <property type="molecule type" value="Genomic_DNA"/>
</dbReference>
<feature type="transmembrane region" description="Helical" evidence="11">
    <location>
        <begin position="29"/>
        <end position="52"/>
    </location>
</feature>
<keyword evidence="5 9" id="KW-0479">Metal-binding</keyword>